<dbReference type="GO" id="GO:0005524">
    <property type="term" value="F:ATP binding"/>
    <property type="evidence" value="ECO:0007669"/>
    <property type="project" value="InterPro"/>
</dbReference>
<reference evidence="3" key="1">
    <citation type="submission" date="2019-11" db="EMBL/GenBank/DDBJ databases">
        <authorList>
            <person name="Feng L."/>
        </authorList>
    </citation>
    <scope>NUCLEOTIDE SEQUENCE</scope>
    <source>
        <strain evidence="3">ElentaLFYP107</strain>
    </source>
</reference>
<dbReference type="RefSeq" id="WP_156732702.1">
    <property type="nucleotide sequence ID" value="NZ_CACRTT010000005.1"/>
</dbReference>
<protein>
    <submittedName>
        <fullName evidence="3">Capsule biosynthesis protein CapB</fullName>
    </submittedName>
</protein>
<dbReference type="GO" id="GO:0016020">
    <property type="term" value="C:membrane"/>
    <property type="evidence" value="ECO:0007669"/>
    <property type="project" value="InterPro"/>
</dbReference>
<evidence type="ECO:0000313" key="3">
    <source>
        <dbReference type="EMBL" id="VYT73154.1"/>
    </source>
</evidence>
<dbReference type="GO" id="GO:0016881">
    <property type="term" value="F:acid-amino acid ligase activity"/>
    <property type="evidence" value="ECO:0007669"/>
    <property type="project" value="InterPro"/>
</dbReference>
<feature type="region of interest" description="Disordered" evidence="1">
    <location>
        <begin position="417"/>
        <end position="443"/>
    </location>
</feature>
<feature type="domain" description="Mur ligase central" evidence="2">
    <location>
        <begin position="40"/>
        <end position="160"/>
    </location>
</feature>
<dbReference type="EMBL" id="CACRTT010000005">
    <property type="protein sequence ID" value="VYT73154.1"/>
    <property type="molecule type" value="Genomic_DNA"/>
</dbReference>
<evidence type="ECO:0000259" key="2">
    <source>
        <dbReference type="Pfam" id="PF08245"/>
    </source>
</evidence>
<dbReference type="InterPro" id="IPR050061">
    <property type="entry name" value="MurCDEF_pg_biosynth"/>
</dbReference>
<dbReference type="PRINTS" id="PR01758">
    <property type="entry name" value="CAPSULEPROTB"/>
</dbReference>
<name>A0A6N2Z1G0_EGGLN</name>
<dbReference type="AlphaFoldDB" id="A0A6N2Z1G0"/>
<dbReference type="Pfam" id="PF08245">
    <property type="entry name" value="Mur_ligase_M"/>
    <property type="match status" value="1"/>
</dbReference>
<dbReference type="PANTHER" id="PTHR43445:SF1">
    <property type="entry name" value="PGA SYNTHASE CAPB"/>
    <property type="match status" value="1"/>
</dbReference>
<evidence type="ECO:0000256" key="1">
    <source>
        <dbReference type="SAM" id="MobiDB-lite"/>
    </source>
</evidence>
<dbReference type="GO" id="GO:0045227">
    <property type="term" value="P:capsule polysaccharide biosynthetic process"/>
    <property type="evidence" value="ECO:0007669"/>
    <property type="project" value="InterPro"/>
</dbReference>
<dbReference type="SUPFAM" id="SSF53623">
    <property type="entry name" value="MurD-like peptide ligases, catalytic domain"/>
    <property type="match status" value="1"/>
</dbReference>
<dbReference type="InterPro" id="IPR008337">
    <property type="entry name" value="Capsule_biosynth_CapB"/>
</dbReference>
<accession>A0A6N2Z1G0</accession>
<organism evidence="3">
    <name type="scientific">Eggerthella lenta</name>
    <name type="common">Eubacterium lentum</name>
    <dbReference type="NCBI Taxonomy" id="84112"/>
    <lineage>
        <taxon>Bacteria</taxon>
        <taxon>Bacillati</taxon>
        <taxon>Actinomycetota</taxon>
        <taxon>Coriobacteriia</taxon>
        <taxon>Eggerthellales</taxon>
        <taxon>Eggerthellaceae</taxon>
        <taxon>Eggerthella</taxon>
    </lineage>
</organism>
<dbReference type="InterPro" id="IPR036565">
    <property type="entry name" value="Mur-like_cat_sf"/>
</dbReference>
<gene>
    <name evidence="3" type="primary">capB</name>
    <name evidence="3" type="ORF">ELLFYP107_01406</name>
</gene>
<dbReference type="NCBIfam" id="TIGR04012">
    <property type="entry name" value="poly_gGlu_PgsB"/>
    <property type="match status" value="1"/>
</dbReference>
<dbReference type="InterPro" id="IPR013221">
    <property type="entry name" value="Mur_ligase_cen"/>
</dbReference>
<dbReference type="PANTHER" id="PTHR43445">
    <property type="entry name" value="UDP-N-ACETYLMURAMATE--L-ALANINE LIGASE-RELATED"/>
    <property type="match status" value="1"/>
</dbReference>
<dbReference type="Gene3D" id="3.40.1190.10">
    <property type="entry name" value="Mur-like, catalytic domain"/>
    <property type="match status" value="1"/>
</dbReference>
<proteinExistence type="predicted"/>
<sequence>MGTAVVGVFVIAAFAAMGALERFRNGRALRRMPLRVNVNGIRGKSTVTRLVTAILAEEGYNVVGKTTGTAARMIYGLDREEPIVRKPEGANIKEQVVCIDKAARHGANAMVCECMAVRPEYQTVVQERMLRANVCVIVNILEDHLDVMGPTELQIAEAFSKSIPRRGYCVTVPGPYLYVLERECVKRGSELVVVDESEVPEEYIARFPYEIFPANVALAIGVARVLGISREVAERGALLAKPDPGAAQIVDAKDNDLVFVNGFAANEPSSSWTIWDRMESKGATEKGVVVLFNGRPDRIDRTQQFVEDFFPRLPEGTVLFCMGQGLSCVDKARKAGRFPGVAEYRCFEGASVVPRVLAALAEERYRGWCVYGIGNIHGEGASVISAVEFGFDSVVGGEAGFLLRFAERLLPWTVRGGGGSVRPRRAERRCGSGNASGDGEVAP</sequence>